<dbReference type="InterPro" id="IPR051209">
    <property type="entry name" value="FAD-bind_Monooxygenase_sf"/>
</dbReference>
<dbReference type="Pfam" id="PF00743">
    <property type="entry name" value="FMO-like"/>
    <property type="match status" value="1"/>
</dbReference>
<dbReference type="SUPFAM" id="SSF51905">
    <property type="entry name" value="FAD/NAD(P)-binding domain"/>
    <property type="match status" value="1"/>
</dbReference>
<reference evidence="4 5" key="1">
    <citation type="journal article" date="2012" name="J. Bacteriol.">
        <title>Complete Genome Sequence of the Fruiting Myxobacterium Corallococcus coralloides DSM 2259.</title>
        <authorList>
            <person name="Huntley S."/>
            <person name="Zhang Y."/>
            <person name="Treuner-Lange A."/>
            <person name="Kneip S."/>
            <person name="Sensen C.W."/>
            <person name="Sogaard-Andersen L."/>
        </authorList>
    </citation>
    <scope>NUCLEOTIDE SEQUENCE [LARGE SCALE GENOMIC DNA]</scope>
    <source>
        <strain evidence="5">ATCC 25202 / DSM 2259 / NBRC 100086 / M2</strain>
    </source>
</reference>
<dbReference type="AlphaFoldDB" id="H8MH12"/>
<evidence type="ECO:0000256" key="1">
    <source>
        <dbReference type="ARBA" id="ARBA00022630"/>
    </source>
</evidence>
<keyword evidence="2" id="KW-0274">FAD</keyword>
<organism evidence="4 5">
    <name type="scientific">Corallococcus coralloides (strain ATCC 25202 / DSM 2259 / NBRC 100086 / M2)</name>
    <name type="common">Myxococcus coralloides</name>
    <dbReference type="NCBI Taxonomy" id="1144275"/>
    <lineage>
        <taxon>Bacteria</taxon>
        <taxon>Pseudomonadati</taxon>
        <taxon>Myxococcota</taxon>
        <taxon>Myxococcia</taxon>
        <taxon>Myxococcales</taxon>
        <taxon>Cystobacterineae</taxon>
        <taxon>Myxococcaceae</taxon>
        <taxon>Corallococcus</taxon>
    </lineage>
</organism>
<keyword evidence="4" id="KW-0503">Monooxygenase</keyword>
<dbReference type="GO" id="GO:0050661">
    <property type="term" value="F:NADP binding"/>
    <property type="evidence" value="ECO:0007669"/>
    <property type="project" value="InterPro"/>
</dbReference>
<dbReference type="HOGENOM" id="CLU_006937_7_1_7"/>
<keyword evidence="3" id="KW-0560">Oxidoreductase</keyword>
<keyword evidence="1" id="KW-0285">Flavoprotein</keyword>
<evidence type="ECO:0000313" key="4">
    <source>
        <dbReference type="EMBL" id="AFE06612.1"/>
    </source>
</evidence>
<dbReference type="Proteomes" id="UP000007587">
    <property type="component" value="Chromosome"/>
</dbReference>
<dbReference type="InterPro" id="IPR036188">
    <property type="entry name" value="FAD/NAD-bd_sf"/>
</dbReference>
<evidence type="ECO:0000256" key="2">
    <source>
        <dbReference type="ARBA" id="ARBA00022827"/>
    </source>
</evidence>
<dbReference type="eggNOG" id="COG2072">
    <property type="taxonomic scope" value="Bacteria"/>
</dbReference>
<proteinExistence type="predicted"/>
<dbReference type="EMBL" id="CP003389">
    <property type="protein sequence ID" value="AFE06612.1"/>
    <property type="molecule type" value="Genomic_DNA"/>
</dbReference>
<dbReference type="GO" id="GO:0050660">
    <property type="term" value="F:flavin adenine dinucleotide binding"/>
    <property type="evidence" value="ECO:0007669"/>
    <property type="project" value="InterPro"/>
</dbReference>
<dbReference type="OrthoDB" id="312624at2"/>
<dbReference type="PANTHER" id="PTHR42877">
    <property type="entry name" value="L-ORNITHINE N(5)-MONOOXYGENASE-RELATED"/>
    <property type="match status" value="1"/>
</dbReference>
<reference evidence="5" key="2">
    <citation type="submission" date="2012-03" db="EMBL/GenBank/DDBJ databases">
        <title>Genome sequence of the fruiting myxobacterium Corallococcus coralloides DSM 2259.</title>
        <authorList>
            <person name="Huntley S."/>
            <person name="Zhang Y."/>
            <person name="Treuner-Lange A."/>
            <person name="Sensen C.W."/>
            <person name="Sogaard-Andersen L."/>
        </authorList>
    </citation>
    <scope>NUCLEOTIDE SEQUENCE [LARGE SCALE GENOMIC DNA]</scope>
    <source>
        <strain evidence="5">ATCC 25202 / DSM 2259 / NBRC 100086 / M2</strain>
    </source>
</reference>
<dbReference type="InterPro" id="IPR020946">
    <property type="entry name" value="Flavin_mOase-like"/>
</dbReference>
<dbReference type="KEGG" id="ccx:COCOR_05845"/>
<dbReference type="Gene3D" id="3.50.50.60">
    <property type="entry name" value="FAD/NAD(P)-binding domain"/>
    <property type="match status" value="2"/>
</dbReference>
<dbReference type="RefSeq" id="WP_014398633.1">
    <property type="nucleotide sequence ID" value="NC_017030.1"/>
</dbReference>
<name>H8MH12_CORCM</name>
<dbReference type="InParanoid" id="H8MH12"/>
<evidence type="ECO:0000256" key="3">
    <source>
        <dbReference type="ARBA" id="ARBA00023002"/>
    </source>
</evidence>
<evidence type="ECO:0000313" key="5">
    <source>
        <dbReference type="Proteomes" id="UP000007587"/>
    </source>
</evidence>
<accession>H8MH12</accession>
<dbReference type="PANTHER" id="PTHR42877:SF4">
    <property type="entry name" value="FAD_NAD(P)-BINDING DOMAIN-CONTAINING PROTEIN-RELATED"/>
    <property type="match status" value="1"/>
</dbReference>
<dbReference type="GO" id="GO:0004499">
    <property type="term" value="F:N,N-dimethylaniline monooxygenase activity"/>
    <property type="evidence" value="ECO:0007669"/>
    <property type="project" value="InterPro"/>
</dbReference>
<sequence>MKVRGSVPWRFQEVRPVSSRLPRHVRIAIVGAGFAGLGMAIRLRQEGIDDFVILERAGDVGGVWRDNVYPGCACDVQSLLYSFSFAPNLGWSRVYSPGWEIQAYLRDCVRRFRLESFLRFGHAVLCAKWDVTTRRWVLETSHGVLTADALVVAVGTLSEPVIPPLPGLERFRGKVMHSARWDVSYALAGRQVGVVGTGASAAQIVPAIQPEVGRLVLFQRTPAWVLPRGDKPNSPLRKALYRWVPGARWLLREALRILRDSLALGFQHPWIFRLAQRWVLWHMLKGVKDPSLRDRLTPRYTMGCKRILVSDDYLPALTRPNVEVVTASIREVREDAVVTGDGAVHPVDTLIFGTGFQATDMPLGHHIQGWDGRTLSQVWAGSPRAFLGTTVSGFPNLFLLEGPHTTLGHTSVLLMMEAQVEHVLGALRYLEARGAVAVEPDPRAQDAFMRDLEARLSRSVWNQGGCRSWYMDASGRNSALWPGSSTAFRHRVEHFEPSDYVTLPRTVAPLTLRP</sequence>
<dbReference type="STRING" id="1144275.COCOR_05845"/>
<gene>
    <name evidence="4" type="ordered locus">COCOR_05845</name>
</gene>
<keyword evidence="5" id="KW-1185">Reference proteome</keyword>
<protein>
    <submittedName>
        <fullName evidence="4">Monooxygenase flavin-binding family protein</fullName>
    </submittedName>
</protein>